<accession>A0A6M5YWV0</accession>
<evidence type="ECO:0000313" key="2">
    <source>
        <dbReference type="Proteomes" id="UP000503447"/>
    </source>
</evidence>
<dbReference type="AlphaFoldDB" id="A0A6M5YWV0"/>
<organism evidence="1 2">
    <name type="scientific">Frigoriglobus tundricola</name>
    <dbReference type="NCBI Taxonomy" id="2774151"/>
    <lineage>
        <taxon>Bacteria</taxon>
        <taxon>Pseudomonadati</taxon>
        <taxon>Planctomycetota</taxon>
        <taxon>Planctomycetia</taxon>
        <taxon>Gemmatales</taxon>
        <taxon>Gemmataceae</taxon>
        <taxon>Frigoriglobus</taxon>
    </lineage>
</organism>
<dbReference type="EMBL" id="CP053452">
    <property type="protein sequence ID" value="QJW97934.1"/>
    <property type="molecule type" value="Genomic_DNA"/>
</dbReference>
<evidence type="ECO:0000313" key="1">
    <source>
        <dbReference type="EMBL" id="QJW97934.1"/>
    </source>
</evidence>
<keyword evidence="2" id="KW-1185">Reference proteome</keyword>
<dbReference type="KEGG" id="ftj:FTUN_5514"/>
<reference evidence="2" key="1">
    <citation type="submission" date="2020-05" db="EMBL/GenBank/DDBJ databases">
        <title>Frigoriglobus tundricola gen. nov., sp. nov., a psychrotolerant cellulolytic planctomycete of the family Gemmataceae with two divergent copies of 16S rRNA gene.</title>
        <authorList>
            <person name="Kulichevskaya I.S."/>
            <person name="Ivanova A.A."/>
            <person name="Naumoff D.G."/>
            <person name="Beletsky A.V."/>
            <person name="Rijpstra W.I.C."/>
            <person name="Sinninghe Damste J.S."/>
            <person name="Mardanov A.V."/>
            <person name="Ravin N.V."/>
            <person name="Dedysh S.N."/>
        </authorList>
    </citation>
    <scope>NUCLEOTIDE SEQUENCE [LARGE SCALE GENOMIC DNA]</scope>
    <source>
        <strain evidence="2">PL17</strain>
    </source>
</reference>
<proteinExistence type="predicted"/>
<gene>
    <name evidence="1" type="ORF">FTUN_5514</name>
</gene>
<dbReference type="Proteomes" id="UP000503447">
    <property type="component" value="Chromosome"/>
</dbReference>
<protein>
    <submittedName>
        <fullName evidence="1">Uncharacterized protein</fullName>
    </submittedName>
</protein>
<name>A0A6M5YWV0_9BACT</name>
<sequence>MIVVITLRVMTAGTRGSQVSAARPTSADITRSVMTTVKAPMRFPTYDEAESLKRTWTDKYVRVKPGHAEYERFAGKVGRVVTVNYGGKAIVDFADGAWYDVPASDVYLEVVPDDEAKGQYDATVNSAQKLPARQG</sequence>